<evidence type="ECO:0000256" key="2">
    <source>
        <dbReference type="ARBA" id="ARBA00022475"/>
    </source>
</evidence>
<keyword evidence="5 6" id="KW-0472">Membrane</keyword>
<evidence type="ECO:0000313" key="8">
    <source>
        <dbReference type="EMBL" id="MEN1947710.1"/>
    </source>
</evidence>
<evidence type="ECO:0000256" key="1">
    <source>
        <dbReference type="ARBA" id="ARBA00004651"/>
    </source>
</evidence>
<dbReference type="Pfam" id="PF12823">
    <property type="entry name" value="DUF3817"/>
    <property type="match status" value="1"/>
</dbReference>
<dbReference type="PANTHER" id="PTHR40077">
    <property type="entry name" value="MEMBRANE PROTEIN-RELATED"/>
    <property type="match status" value="1"/>
</dbReference>
<keyword evidence="2" id="KW-1003">Cell membrane</keyword>
<name>A0ABU9W7U0_9MICO</name>
<sequence>MTDAAGSPGPVSMPAPAAGRGFAATPQRYFRVVAVAEAITWTLLIAGMLQKYVFDAGEWGVSLGGGLHGFVFIVYAASVVLVAVNQRWSLGVAATGIASAVVPYATIPFDLWADRTGRLDGPWRTQADGHPSDGTVVNRLLRWGLAHPGLLAALAVVGVAVVFVTLLLIGPPGGRD</sequence>
<dbReference type="NCBIfam" id="TIGR03954">
    <property type="entry name" value="integ_memb_HG"/>
    <property type="match status" value="1"/>
</dbReference>
<keyword evidence="4 6" id="KW-1133">Transmembrane helix</keyword>
<evidence type="ECO:0000256" key="6">
    <source>
        <dbReference type="SAM" id="Phobius"/>
    </source>
</evidence>
<feature type="domain" description="DUF3817" evidence="7">
    <location>
        <begin position="28"/>
        <end position="115"/>
    </location>
</feature>
<dbReference type="PANTHER" id="PTHR40077:SF1">
    <property type="entry name" value="MEMBRANE PROTEIN"/>
    <property type="match status" value="1"/>
</dbReference>
<feature type="transmembrane region" description="Helical" evidence="6">
    <location>
        <begin position="61"/>
        <end position="83"/>
    </location>
</feature>
<dbReference type="Proteomes" id="UP001425155">
    <property type="component" value="Unassembled WGS sequence"/>
</dbReference>
<comment type="caution">
    <text evidence="8">The sequence shown here is derived from an EMBL/GenBank/DDBJ whole genome shotgun (WGS) entry which is preliminary data.</text>
</comment>
<evidence type="ECO:0000259" key="7">
    <source>
        <dbReference type="Pfam" id="PF12823"/>
    </source>
</evidence>
<accession>A0ABU9W7U0</accession>
<reference evidence="8 9" key="1">
    <citation type="submission" date="2024-03" db="EMBL/GenBank/DDBJ databases">
        <title>YIM 134122 draft genome.</title>
        <authorList>
            <person name="Zuo S."/>
            <person name="Xiong L."/>
        </authorList>
    </citation>
    <scope>NUCLEOTIDE SEQUENCE [LARGE SCALE GENOMIC DNA]</scope>
    <source>
        <strain evidence="8 9">YIM 134122</strain>
    </source>
</reference>
<keyword evidence="9" id="KW-1185">Reference proteome</keyword>
<evidence type="ECO:0000256" key="3">
    <source>
        <dbReference type="ARBA" id="ARBA00022692"/>
    </source>
</evidence>
<feature type="transmembrane region" description="Helical" evidence="6">
    <location>
        <begin position="150"/>
        <end position="170"/>
    </location>
</feature>
<protein>
    <submittedName>
        <fullName evidence="8">DUF3817 domain-containing protein</fullName>
    </submittedName>
</protein>
<comment type="subcellular location">
    <subcellularLocation>
        <location evidence="1">Cell membrane</location>
        <topology evidence="1">Multi-pass membrane protein</topology>
    </subcellularLocation>
</comment>
<gene>
    <name evidence="8" type="ORF">WJX64_14225</name>
</gene>
<feature type="transmembrane region" description="Helical" evidence="6">
    <location>
        <begin position="90"/>
        <end position="109"/>
    </location>
</feature>
<evidence type="ECO:0000313" key="9">
    <source>
        <dbReference type="Proteomes" id="UP001425155"/>
    </source>
</evidence>
<dbReference type="RefSeq" id="WP_342115238.1">
    <property type="nucleotide sequence ID" value="NZ_JBCAUN010000003.1"/>
</dbReference>
<organism evidence="8 9">
    <name type="scientific">Leifsonia stereocauli</name>
    <dbReference type="NCBI Taxonomy" id="3134136"/>
    <lineage>
        <taxon>Bacteria</taxon>
        <taxon>Bacillati</taxon>
        <taxon>Actinomycetota</taxon>
        <taxon>Actinomycetes</taxon>
        <taxon>Micrococcales</taxon>
        <taxon>Microbacteriaceae</taxon>
        <taxon>Leifsonia</taxon>
    </lineage>
</organism>
<evidence type="ECO:0000256" key="5">
    <source>
        <dbReference type="ARBA" id="ARBA00023136"/>
    </source>
</evidence>
<keyword evidence="3 6" id="KW-0812">Transmembrane</keyword>
<feature type="transmembrane region" description="Helical" evidence="6">
    <location>
        <begin position="29"/>
        <end position="49"/>
    </location>
</feature>
<dbReference type="InterPro" id="IPR023845">
    <property type="entry name" value="DUF3817_TM"/>
</dbReference>
<evidence type="ECO:0000256" key="4">
    <source>
        <dbReference type="ARBA" id="ARBA00022989"/>
    </source>
</evidence>
<dbReference type="EMBL" id="JBCLVG010000003">
    <property type="protein sequence ID" value="MEN1947710.1"/>
    <property type="molecule type" value="Genomic_DNA"/>
</dbReference>
<proteinExistence type="predicted"/>